<dbReference type="SUPFAM" id="SSF52096">
    <property type="entry name" value="ClpP/crotonase"/>
    <property type="match status" value="1"/>
</dbReference>
<dbReference type="PANTHER" id="PTHR11941:SF171">
    <property type="entry name" value="SD19268P"/>
    <property type="match status" value="1"/>
</dbReference>
<name>A0A085M391_9BILA</name>
<dbReference type="InterPro" id="IPR029045">
    <property type="entry name" value="ClpP/crotonase-like_dom_sf"/>
</dbReference>
<dbReference type="PANTHER" id="PTHR11941">
    <property type="entry name" value="ENOYL-COA HYDRATASE-RELATED"/>
    <property type="match status" value="1"/>
</dbReference>
<evidence type="ECO:0008006" key="6">
    <source>
        <dbReference type="Google" id="ProtNLM"/>
    </source>
</evidence>
<organism evidence="4 5">
    <name type="scientific">Trichuris suis</name>
    <name type="common">pig whipworm</name>
    <dbReference type="NCBI Taxonomy" id="68888"/>
    <lineage>
        <taxon>Eukaryota</taxon>
        <taxon>Metazoa</taxon>
        <taxon>Ecdysozoa</taxon>
        <taxon>Nematoda</taxon>
        <taxon>Enoplea</taxon>
        <taxon>Dorylaimia</taxon>
        <taxon>Trichinellida</taxon>
        <taxon>Trichuridae</taxon>
        <taxon>Trichuris</taxon>
    </lineage>
</organism>
<evidence type="ECO:0000313" key="5">
    <source>
        <dbReference type="Proteomes" id="UP000030764"/>
    </source>
</evidence>
<gene>
    <name evidence="4" type="ORF">M513_07383</name>
</gene>
<proteinExistence type="inferred from homology"/>
<keyword evidence="2" id="KW-0456">Lyase</keyword>
<dbReference type="Proteomes" id="UP000030764">
    <property type="component" value="Unassembled WGS sequence"/>
</dbReference>
<reference evidence="4 5" key="1">
    <citation type="journal article" date="2014" name="Nat. Genet.">
        <title>Genome and transcriptome of the porcine whipworm Trichuris suis.</title>
        <authorList>
            <person name="Jex A.R."/>
            <person name="Nejsum P."/>
            <person name="Schwarz E.M."/>
            <person name="Hu L."/>
            <person name="Young N.D."/>
            <person name="Hall R.S."/>
            <person name="Korhonen P.K."/>
            <person name="Liao S."/>
            <person name="Thamsborg S."/>
            <person name="Xia J."/>
            <person name="Xu P."/>
            <person name="Wang S."/>
            <person name="Scheerlinck J.P."/>
            <person name="Hofmann A."/>
            <person name="Sternberg P.W."/>
            <person name="Wang J."/>
            <person name="Gasser R.B."/>
        </authorList>
    </citation>
    <scope>NUCLEOTIDE SEQUENCE [LARGE SCALE GENOMIC DNA]</scope>
    <source>
        <strain evidence="4">DCEP-RM93M</strain>
    </source>
</reference>
<dbReference type="Gene3D" id="3.90.226.10">
    <property type="entry name" value="2-enoyl-CoA Hydratase, Chain A, domain 1"/>
    <property type="match status" value="1"/>
</dbReference>
<dbReference type="GO" id="GO:0005739">
    <property type="term" value="C:mitochondrion"/>
    <property type="evidence" value="ECO:0007669"/>
    <property type="project" value="TreeGrafter"/>
</dbReference>
<evidence type="ECO:0000256" key="3">
    <source>
        <dbReference type="RuleBase" id="RU003707"/>
    </source>
</evidence>
<sequence>MLAPKTIRHLAACCIRFASSHADFDMEAFVHNGSALRVFHMRKERTRNALCFDLFTELDRFVKEAAEDRQCKAVVLKSDVKGVFCAGGDLKERATMKEDEIINFLDHARRILSELESLPMPVMAAIDGHALGGGLELALACDIRIAANNVRMGLIETKIGIMPGIGGTQRLPRLINPSIAKELIFTGRTVDAIEAHHIGLVNYAVHQNRSMDAAYLRTLQIIDEMASGAPMSIRVSKEAIMKGQQTDLKTGLAIEAQCYSKIIPLKDRIEGLLAFKEKRKPVYKGE</sequence>
<keyword evidence="5" id="KW-1185">Reference proteome</keyword>
<dbReference type="AlphaFoldDB" id="A0A085M391"/>
<dbReference type="CDD" id="cd06558">
    <property type="entry name" value="crotonase-like"/>
    <property type="match status" value="1"/>
</dbReference>
<dbReference type="InterPro" id="IPR018376">
    <property type="entry name" value="Enoyl-CoA_hyd/isom_CS"/>
</dbReference>
<dbReference type="InterPro" id="IPR014748">
    <property type="entry name" value="Enoyl-CoA_hydra_C"/>
</dbReference>
<evidence type="ECO:0000256" key="2">
    <source>
        <dbReference type="ARBA" id="ARBA00023239"/>
    </source>
</evidence>
<dbReference type="Pfam" id="PF00378">
    <property type="entry name" value="ECH_1"/>
    <property type="match status" value="1"/>
</dbReference>
<dbReference type="GO" id="GO:0006635">
    <property type="term" value="P:fatty acid beta-oxidation"/>
    <property type="evidence" value="ECO:0007669"/>
    <property type="project" value="TreeGrafter"/>
</dbReference>
<accession>A0A085M391</accession>
<dbReference type="EMBL" id="KL363236">
    <property type="protein sequence ID" value="KFD51687.1"/>
    <property type="molecule type" value="Genomic_DNA"/>
</dbReference>
<comment type="similarity">
    <text evidence="1 3">Belongs to the enoyl-CoA hydratase/isomerase family.</text>
</comment>
<dbReference type="PROSITE" id="PS00166">
    <property type="entry name" value="ENOYL_COA_HYDRATASE"/>
    <property type="match status" value="1"/>
</dbReference>
<dbReference type="FunFam" id="3.90.226.10:FF:000009">
    <property type="entry name" value="Carnitinyl-CoA dehydratase"/>
    <property type="match status" value="1"/>
</dbReference>
<protein>
    <recommendedName>
        <fullName evidence="6">Enoyl-CoA hydratase/isomerase family protein</fullName>
    </recommendedName>
</protein>
<dbReference type="FunFam" id="1.10.12.10:FF:000001">
    <property type="entry name" value="Probable enoyl-CoA hydratase, mitochondrial"/>
    <property type="match status" value="1"/>
</dbReference>
<evidence type="ECO:0000256" key="1">
    <source>
        <dbReference type="ARBA" id="ARBA00005254"/>
    </source>
</evidence>
<dbReference type="GO" id="GO:0004300">
    <property type="term" value="F:enoyl-CoA hydratase activity"/>
    <property type="evidence" value="ECO:0007669"/>
    <property type="project" value="UniProtKB-ARBA"/>
</dbReference>
<evidence type="ECO:0000313" key="4">
    <source>
        <dbReference type="EMBL" id="KFD51687.1"/>
    </source>
</evidence>
<dbReference type="InterPro" id="IPR001753">
    <property type="entry name" value="Enoyl-CoA_hydra/iso"/>
</dbReference>
<dbReference type="Gene3D" id="1.10.12.10">
    <property type="entry name" value="Lyase 2-enoyl-coa Hydratase, Chain A, domain 2"/>
    <property type="match status" value="1"/>
</dbReference>